<dbReference type="GeneID" id="301200762"/>
<dbReference type="Proteomes" id="UP001060566">
    <property type="component" value="Unassembled WGS sequence"/>
</dbReference>
<evidence type="ECO:0008006" key="3">
    <source>
        <dbReference type="Google" id="ProtNLM"/>
    </source>
</evidence>
<keyword evidence="2" id="KW-1185">Reference proteome</keyword>
<name>A0ABT3EYJ3_9BACI</name>
<protein>
    <recommendedName>
        <fullName evidence="3">MOSC domain-containing protein</fullName>
    </recommendedName>
</protein>
<organism evidence="1 2">
    <name type="scientific">Bacillus pretiosus</name>
    <dbReference type="NCBI Taxonomy" id="2983392"/>
    <lineage>
        <taxon>Bacteria</taxon>
        <taxon>Bacillati</taxon>
        <taxon>Bacillota</taxon>
        <taxon>Bacilli</taxon>
        <taxon>Bacillales</taxon>
        <taxon>Bacillaceae</taxon>
        <taxon>Bacillus</taxon>
    </lineage>
</organism>
<proteinExistence type="predicted"/>
<evidence type="ECO:0000313" key="2">
    <source>
        <dbReference type="Proteomes" id="UP001060566"/>
    </source>
</evidence>
<reference evidence="1" key="1">
    <citation type="submission" date="2022-10" db="EMBL/GenBank/DDBJ databases">
        <title>De novo draft assembly of the Pseudomonas pretiosus genome isolated from the plants rhizorohere.</title>
        <authorList>
            <person name="Robas M."/>
            <person name="Fernandez V.M."/>
            <person name="Provanza A."/>
            <person name="Jimenez P.A."/>
        </authorList>
    </citation>
    <scope>NUCLEOTIDE SEQUENCE</scope>
    <source>
        <strain evidence="1">SAICEU11T</strain>
    </source>
</reference>
<accession>A0ABT3EYJ3</accession>
<sequence>MSKIYIAVHKGTKELLEGAKGQAAFLDRNFLGRSMGQTKNKKGTYDVIELDSKELIRTTTNEQEFKIHVINTAGGMWRGSHVEMIMPKGLSDVSCGDMHECPEDANLERDLDFVRDIPEMMEAAYKAGLRGDKFVVTYEEEGEEE</sequence>
<dbReference type="RefSeq" id="WP_264462805.1">
    <property type="nucleotide sequence ID" value="NZ_JAOXJG010000026.1"/>
</dbReference>
<comment type="caution">
    <text evidence="1">The sequence shown here is derived from an EMBL/GenBank/DDBJ whole genome shotgun (WGS) entry which is preliminary data.</text>
</comment>
<gene>
    <name evidence="1" type="ORF">NGM45_23025</name>
</gene>
<dbReference type="EMBL" id="JAOXJG010000026">
    <property type="protein sequence ID" value="MCW1241901.1"/>
    <property type="molecule type" value="Genomic_DNA"/>
</dbReference>
<evidence type="ECO:0000313" key="1">
    <source>
        <dbReference type="EMBL" id="MCW1241901.1"/>
    </source>
</evidence>